<organism evidence="12 13">
    <name type="scientific">Amycolatopsis alba DSM 44262</name>
    <dbReference type="NCBI Taxonomy" id="1125972"/>
    <lineage>
        <taxon>Bacteria</taxon>
        <taxon>Bacillati</taxon>
        <taxon>Actinomycetota</taxon>
        <taxon>Actinomycetes</taxon>
        <taxon>Pseudonocardiales</taxon>
        <taxon>Pseudonocardiaceae</taxon>
        <taxon>Amycolatopsis</taxon>
    </lineage>
</organism>
<dbReference type="PROSITE" id="PS50059">
    <property type="entry name" value="FKBP_PPIASE"/>
    <property type="match status" value="1"/>
</dbReference>
<proteinExistence type="predicted"/>
<evidence type="ECO:0000256" key="3">
    <source>
        <dbReference type="ARBA" id="ARBA00022741"/>
    </source>
</evidence>
<name>A0A229RVK9_AMYAL</name>
<dbReference type="PANTHER" id="PTHR43289:SF6">
    <property type="entry name" value="SERINE_THREONINE-PROTEIN KINASE NEKL-3"/>
    <property type="match status" value="1"/>
</dbReference>
<comment type="caution">
    <text evidence="12">The sequence shown here is derived from an EMBL/GenBank/DDBJ whole genome shotgun (WGS) entry which is preliminary data.</text>
</comment>
<protein>
    <recommendedName>
        <fullName evidence="7">peptidylprolyl isomerase</fullName>
        <ecNumber evidence="7">5.2.1.8</ecNumber>
    </recommendedName>
</protein>
<evidence type="ECO:0000313" key="13">
    <source>
        <dbReference type="Proteomes" id="UP000215563"/>
    </source>
</evidence>
<feature type="domain" description="Protein kinase" evidence="10">
    <location>
        <begin position="49"/>
        <end position="310"/>
    </location>
</feature>
<keyword evidence="6 7" id="KW-0413">Isomerase</keyword>
<dbReference type="GO" id="GO:0005524">
    <property type="term" value="F:ATP binding"/>
    <property type="evidence" value="ECO:0007669"/>
    <property type="project" value="UniProtKB-UniRule"/>
</dbReference>
<accession>A0A229RVK9</accession>
<dbReference type="AlphaFoldDB" id="A0A229RVK9"/>
<evidence type="ECO:0000256" key="2">
    <source>
        <dbReference type="ARBA" id="ARBA00022679"/>
    </source>
</evidence>
<keyword evidence="1" id="KW-0723">Serine/threonine-protein kinase</keyword>
<dbReference type="PROSITE" id="PS50011">
    <property type="entry name" value="PROTEIN_KINASE_DOM"/>
    <property type="match status" value="1"/>
</dbReference>
<dbReference type="PROSITE" id="PS00107">
    <property type="entry name" value="PROTEIN_KINASE_ATP"/>
    <property type="match status" value="1"/>
</dbReference>
<dbReference type="OrthoDB" id="3679634at2"/>
<evidence type="ECO:0000256" key="1">
    <source>
        <dbReference type="ARBA" id="ARBA00022527"/>
    </source>
</evidence>
<keyword evidence="2" id="KW-0808">Transferase</keyword>
<feature type="compositionally biased region" description="Polar residues" evidence="9">
    <location>
        <begin position="343"/>
        <end position="354"/>
    </location>
</feature>
<dbReference type="Gene3D" id="1.10.510.10">
    <property type="entry name" value="Transferase(Phosphotransferase) domain 1"/>
    <property type="match status" value="1"/>
</dbReference>
<evidence type="ECO:0000256" key="6">
    <source>
        <dbReference type="ARBA" id="ARBA00023235"/>
    </source>
</evidence>
<feature type="compositionally biased region" description="Polar residues" evidence="9">
    <location>
        <begin position="388"/>
        <end position="397"/>
    </location>
</feature>
<dbReference type="InterPro" id="IPR000719">
    <property type="entry name" value="Prot_kinase_dom"/>
</dbReference>
<evidence type="ECO:0000256" key="8">
    <source>
        <dbReference type="PROSITE-ProRule" id="PRU10141"/>
    </source>
</evidence>
<dbReference type="Gene3D" id="3.30.200.20">
    <property type="entry name" value="Phosphorylase Kinase, domain 1"/>
    <property type="match status" value="1"/>
</dbReference>
<dbReference type="InterPro" id="IPR011009">
    <property type="entry name" value="Kinase-like_dom_sf"/>
</dbReference>
<evidence type="ECO:0000256" key="9">
    <source>
        <dbReference type="SAM" id="MobiDB-lite"/>
    </source>
</evidence>
<dbReference type="Pfam" id="PF00069">
    <property type="entry name" value="Pkinase"/>
    <property type="match status" value="1"/>
</dbReference>
<dbReference type="InterPro" id="IPR001179">
    <property type="entry name" value="PPIase_FKBP_dom"/>
</dbReference>
<dbReference type="SUPFAM" id="SSF56112">
    <property type="entry name" value="Protein kinase-like (PK-like)"/>
    <property type="match status" value="1"/>
</dbReference>
<evidence type="ECO:0000259" key="11">
    <source>
        <dbReference type="PROSITE" id="PS50059"/>
    </source>
</evidence>
<dbReference type="EMBL" id="NMQU01000038">
    <property type="protein sequence ID" value="OXM50717.1"/>
    <property type="molecule type" value="Genomic_DNA"/>
</dbReference>
<evidence type="ECO:0000259" key="10">
    <source>
        <dbReference type="PROSITE" id="PS50011"/>
    </source>
</evidence>
<dbReference type="GO" id="GO:0004674">
    <property type="term" value="F:protein serine/threonine kinase activity"/>
    <property type="evidence" value="ECO:0007669"/>
    <property type="project" value="UniProtKB-KW"/>
</dbReference>
<feature type="binding site" evidence="8">
    <location>
        <position position="78"/>
    </location>
    <ligand>
        <name>ATP</name>
        <dbReference type="ChEBI" id="CHEBI:30616"/>
    </ligand>
</feature>
<dbReference type="EC" id="5.2.1.8" evidence="7"/>
<dbReference type="PROSITE" id="PS00108">
    <property type="entry name" value="PROTEIN_KINASE_ST"/>
    <property type="match status" value="1"/>
</dbReference>
<keyword evidence="13" id="KW-1185">Reference proteome</keyword>
<feature type="region of interest" description="Disordered" evidence="9">
    <location>
        <begin position="375"/>
        <end position="404"/>
    </location>
</feature>
<comment type="catalytic activity">
    <reaction evidence="7">
        <text>[protein]-peptidylproline (omega=180) = [protein]-peptidylproline (omega=0)</text>
        <dbReference type="Rhea" id="RHEA:16237"/>
        <dbReference type="Rhea" id="RHEA-COMP:10747"/>
        <dbReference type="Rhea" id="RHEA-COMP:10748"/>
        <dbReference type="ChEBI" id="CHEBI:83833"/>
        <dbReference type="ChEBI" id="CHEBI:83834"/>
        <dbReference type="EC" id="5.2.1.8"/>
    </reaction>
</comment>
<evidence type="ECO:0000256" key="7">
    <source>
        <dbReference type="PROSITE-ProRule" id="PRU00277"/>
    </source>
</evidence>
<sequence>MFTGSCPQLDVKIRDAALGTHTVTAAPKLRDDSMAEGCGMTNEVLQDRYVLVRELGRGGMGAVWLAQDRLLGRQVAIKQLHTLDSGHVASQRFIREARLAGQLSDPHIVTVYDAFEHDDVPHVVMELLDGTDLADHVEHHGPLPARRVAEIGLGLLSALTTAHTAGIVHRDVKPANVMLPAGSVKLTDFGIAHSATDTRLTSTGLLIGSPAYMAPERLNGHDATPGSDLWALGATLFYAAEGRQAFQRANLEATMAAVLTEKPVLDIARGPLADAITGLLAPERSRLDADATRALLEHARDGDSVGHPRRHRTRLLWLAAASIVAVTAAAILWPGGDDRNSAAPDSTKPSASPTVQPPCHLDWIEVSGAAGQRPGITIPRDCAPPASLVTNDITTGTRGEPVADRDDGRLQLDIRTEALSWSGKLVRSTWNLQAAPEILKGHRAGDGLAGMRPGGRRVIIVPPHHPFWSTLDTFPPGASSWPSDETVVLVVDLVS</sequence>
<dbReference type="Proteomes" id="UP000215563">
    <property type="component" value="Unassembled WGS sequence"/>
</dbReference>
<keyword evidence="7" id="KW-0697">Rotamase</keyword>
<feature type="domain" description="PPIase FKBP-type" evidence="11">
    <location>
        <begin position="399"/>
        <end position="495"/>
    </location>
</feature>
<dbReference type="PANTHER" id="PTHR43289">
    <property type="entry name" value="MITOGEN-ACTIVATED PROTEIN KINASE KINASE KINASE 20-RELATED"/>
    <property type="match status" value="1"/>
</dbReference>
<dbReference type="InterPro" id="IPR008271">
    <property type="entry name" value="Ser/Thr_kinase_AS"/>
</dbReference>
<evidence type="ECO:0000256" key="4">
    <source>
        <dbReference type="ARBA" id="ARBA00022777"/>
    </source>
</evidence>
<dbReference type="GO" id="GO:0003755">
    <property type="term" value="F:peptidyl-prolyl cis-trans isomerase activity"/>
    <property type="evidence" value="ECO:0007669"/>
    <property type="project" value="UniProtKB-KW"/>
</dbReference>
<keyword evidence="4" id="KW-0418">Kinase</keyword>
<keyword evidence="3 8" id="KW-0547">Nucleotide-binding</keyword>
<evidence type="ECO:0000256" key="5">
    <source>
        <dbReference type="ARBA" id="ARBA00022840"/>
    </source>
</evidence>
<keyword evidence="5 8" id="KW-0067">ATP-binding</keyword>
<dbReference type="SMART" id="SM00220">
    <property type="entry name" value="S_TKc"/>
    <property type="match status" value="1"/>
</dbReference>
<evidence type="ECO:0000313" key="12">
    <source>
        <dbReference type="EMBL" id="OXM50717.1"/>
    </source>
</evidence>
<dbReference type="InterPro" id="IPR017441">
    <property type="entry name" value="Protein_kinase_ATP_BS"/>
</dbReference>
<gene>
    <name evidence="12" type="ORF">CFP75_15760</name>
</gene>
<dbReference type="CDD" id="cd14014">
    <property type="entry name" value="STKc_PknB_like"/>
    <property type="match status" value="1"/>
</dbReference>
<reference evidence="12 13" key="1">
    <citation type="submission" date="2017-07" db="EMBL/GenBank/DDBJ databases">
        <title>Amycolatopsis alba DSM 44262 Genome sequencing and assembly.</title>
        <authorList>
            <person name="Kaur N."/>
            <person name="Mayilraj S."/>
        </authorList>
    </citation>
    <scope>NUCLEOTIDE SEQUENCE [LARGE SCALE GENOMIC DNA]</scope>
    <source>
        <strain evidence="12 13">DSM 44262</strain>
    </source>
</reference>
<feature type="region of interest" description="Disordered" evidence="9">
    <location>
        <begin position="340"/>
        <end position="359"/>
    </location>
</feature>